<keyword evidence="4 7" id="KW-0012">Acyltransferase</keyword>
<dbReference type="NCBIfam" id="TIGR01930">
    <property type="entry name" value="AcCoA-C-Actrans"/>
    <property type="match status" value="1"/>
</dbReference>
<dbReference type="GO" id="GO:0010124">
    <property type="term" value="P:phenylacetate catabolic process"/>
    <property type="evidence" value="ECO:0007669"/>
    <property type="project" value="TreeGrafter"/>
</dbReference>
<reference evidence="10 11" key="1">
    <citation type="submission" date="2014-04" db="EMBL/GenBank/DDBJ databases">
        <authorList>
            <consortium name="DOE Joint Genome Institute"/>
            <person name="Kuo A."/>
            <person name="Girlanda M."/>
            <person name="Perotto S."/>
            <person name="Kohler A."/>
            <person name="Nagy L.G."/>
            <person name="Floudas D."/>
            <person name="Copeland A."/>
            <person name="Barry K.W."/>
            <person name="Cichocki N."/>
            <person name="Veneault-Fourrey C."/>
            <person name="LaButti K."/>
            <person name="Lindquist E.A."/>
            <person name="Lipzen A."/>
            <person name="Lundell T."/>
            <person name="Morin E."/>
            <person name="Murat C."/>
            <person name="Sun H."/>
            <person name="Tunlid A."/>
            <person name="Henrissat B."/>
            <person name="Grigoriev I.V."/>
            <person name="Hibbett D.S."/>
            <person name="Martin F."/>
            <person name="Nordberg H.P."/>
            <person name="Cantor M.N."/>
            <person name="Hua S.X."/>
        </authorList>
    </citation>
    <scope>NUCLEOTIDE SEQUENCE [LARGE SCALE GENOMIC DNA]</scope>
    <source>
        <strain evidence="10 11">MUT 4182</strain>
    </source>
</reference>
<dbReference type="Pfam" id="PF02803">
    <property type="entry name" value="Thiolase_C"/>
    <property type="match status" value="1"/>
</dbReference>
<dbReference type="PIRSF" id="PIRSF000429">
    <property type="entry name" value="Ac-CoA_Ac_transf"/>
    <property type="match status" value="1"/>
</dbReference>
<evidence type="ECO:0000259" key="8">
    <source>
        <dbReference type="Pfam" id="PF00108"/>
    </source>
</evidence>
<dbReference type="InterPro" id="IPR020613">
    <property type="entry name" value="Thiolase_CS"/>
</dbReference>
<evidence type="ECO:0000256" key="1">
    <source>
        <dbReference type="ARBA" id="ARBA00004872"/>
    </source>
</evidence>
<comment type="pathway">
    <text evidence="1">Lipid metabolism; fatty acid metabolism.</text>
</comment>
<dbReference type="PANTHER" id="PTHR43853:SF10">
    <property type="entry name" value="ACETYL-COA C-ACETYLTRANSFERASE"/>
    <property type="match status" value="1"/>
</dbReference>
<dbReference type="InterPro" id="IPR020616">
    <property type="entry name" value="Thiolase_N"/>
</dbReference>
<proteinExistence type="inferred from homology"/>
<evidence type="ECO:0000256" key="2">
    <source>
        <dbReference type="ARBA" id="ARBA00010982"/>
    </source>
</evidence>
<dbReference type="GO" id="GO:0005777">
    <property type="term" value="C:peroxisome"/>
    <property type="evidence" value="ECO:0007669"/>
    <property type="project" value="TreeGrafter"/>
</dbReference>
<dbReference type="CDD" id="cd00751">
    <property type="entry name" value="thiolase"/>
    <property type="match status" value="1"/>
</dbReference>
<dbReference type="InterPro" id="IPR016039">
    <property type="entry name" value="Thiolase-like"/>
</dbReference>
<dbReference type="Gene3D" id="3.40.47.10">
    <property type="match status" value="2"/>
</dbReference>
<dbReference type="InterPro" id="IPR050215">
    <property type="entry name" value="Thiolase-like_sf_Thiolase"/>
</dbReference>
<dbReference type="PROSITE" id="PS00098">
    <property type="entry name" value="THIOLASE_1"/>
    <property type="match status" value="1"/>
</dbReference>
<dbReference type="STRING" id="1051891.A0A0C3PTE8"/>
<feature type="active site" description="Acyl-thioester intermediate" evidence="6">
    <location>
        <position position="79"/>
    </location>
</feature>
<evidence type="ECO:0000256" key="4">
    <source>
        <dbReference type="ARBA" id="ARBA00023315"/>
    </source>
</evidence>
<evidence type="ECO:0000256" key="7">
    <source>
        <dbReference type="RuleBase" id="RU003557"/>
    </source>
</evidence>
<protein>
    <recommendedName>
        <fullName evidence="12">3-ketoacyl-CoA thiolase</fullName>
    </recommendedName>
</protein>
<dbReference type="EMBL" id="KN823316">
    <property type="protein sequence ID" value="KIO18060.1"/>
    <property type="molecule type" value="Genomic_DNA"/>
</dbReference>
<dbReference type="SUPFAM" id="SSF53901">
    <property type="entry name" value="Thiolase-like"/>
    <property type="match status" value="2"/>
</dbReference>
<reference evidence="11" key="2">
    <citation type="submission" date="2015-01" db="EMBL/GenBank/DDBJ databases">
        <title>Evolutionary Origins and Diversification of the Mycorrhizal Mutualists.</title>
        <authorList>
            <consortium name="DOE Joint Genome Institute"/>
            <consortium name="Mycorrhizal Genomics Consortium"/>
            <person name="Kohler A."/>
            <person name="Kuo A."/>
            <person name="Nagy L.G."/>
            <person name="Floudas D."/>
            <person name="Copeland A."/>
            <person name="Barry K.W."/>
            <person name="Cichocki N."/>
            <person name="Veneault-Fourrey C."/>
            <person name="LaButti K."/>
            <person name="Lindquist E.A."/>
            <person name="Lipzen A."/>
            <person name="Lundell T."/>
            <person name="Morin E."/>
            <person name="Murat C."/>
            <person name="Riley R."/>
            <person name="Ohm R."/>
            <person name="Sun H."/>
            <person name="Tunlid A."/>
            <person name="Henrissat B."/>
            <person name="Grigoriev I.V."/>
            <person name="Hibbett D.S."/>
            <person name="Martin F."/>
        </authorList>
    </citation>
    <scope>NUCLEOTIDE SEQUENCE [LARGE SCALE GENOMIC DNA]</scope>
    <source>
        <strain evidence="11">MUT 4182</strain>
    </source>
</reference>
<dbReference type="AlphaFoldDB" id="A0A0C3PTE8"/>
<evidence type="ECO:0000256" key="3">
    <source>
        <dbReference type="ARBA" id="ARBA00022679"/>
    </source>
</evidence>
<name>A0A0C3PTE8_9AGAM</name>
<comment type="similarity">
    <text evidence="2 7">Belongs to the thiolase-like superfamily. Thiolase family.</text>
</comment>
<sequence length="379" mass="40557">MRTPMCKAKKGAFKDTTSDALLLKTLSAVRGRLGFDANEIQDIVVGTCHPPSPVYEARAAALTAGYPQEIPVQAINRLCSSGLMAIRSVSDSISRGDIDVGLAVGYESMSKNPRPTPTFGSEDIQKHKIARDCAEPMGWTSEMLAQDYGITRQQMDEVALVSHTRASEAQKSGRFQSEIMPIETLVIDEATGQSNPVVADHDDGLRHGTTLEGLAKARPAFPDWGNAVSTGGNSSQLTDGAAAVVLMRRSKAEQFGLPILAKHVGTTVVGVSPRIMGVGPVPQILRRLGLEKDDVDLYEINEAFSSMYVYCLKELNVDIAKVNVNGGAIAFGHPLGATGVRQVVTGLSELRRRDQDILCTSMCIGSGMGAAAIFVNERK</sequence>
<evidence type="ECO:0000256" key="5">
    <source>
        <dbReference type="ARBA" id="ARBA00047605"/>
    </source>
</evidence>
<feature type="domain" description="Thiolase C-terminal" evidence="9">
    <location>
        <begin position="258"/>
        <end position="374"/>
    </location>
</feature>
<evidence type="ECO:0000256" key="6">
    <source>
        <dbReference type="PIRSR" id="PIRSR000429-1"/>
    </source>
</evidence>
<feature type="active site" description="Proton acceptor" evidence="6">
    <location>
        <position position="363"/>
    </location>
</feature>
<dbReference type="Proteomes" id="UP000054248">
    <property type="component" value="Unassembled WGS sequence"/>
</dbReference>
<keyword evidence="3 7" id="KW-0808">Transferase</keyword>
<dbReference type="PANTHER" id="PTHR43853">
    <property type="entry name" value="3-KETOACYL-COA THIOLASE, PEROXISOMAL"/>
    <property type="match status" value="1"/>
</dbReference>
<dbReference type="InterPro" id="IPR020617">
    <property type="entry name" value="Thiolase_C"/>
</dbReference>
<dbReference type="InterPro" id="IPR002155">
    <property type="entry name" value="Thiolase"/>
</dbReference>
<dbReference type="GO" id="GO:0003988">
    <property type="term" value="F:acetyl-CoA C-acyltransferase activity"/>
    <property type="evidence" value="ECO:0007669"/>
    <property type="project" value="UniProtKB-EC"/>
</dbReference>
<gene>
    <name evidence="10" type="ORF">M407DRAFT_16280</name>
</gene>
<dbReference type="HOGENOM" id="CLU_031026_1_1_1"/>
<dbReference type="PROSITE" id="PS00737">
    <property type="entry name" value="THIOLASE_2"/>
    <property type="match status" value="1"/>
</dbReference>
<comment type="catalytic activity">
    <reaction evidence="5">
        <text>an acyl-CoA + acetyl-CoA = a 3-oxoacyl-CoA + CoA</text>
        <dbReference type="Rhea" id="RHEA:21564"/>
        <dbReference type="ChEBI" id="CHEBI:57287"/>
        <dbReference type="ChEBI" id="CHEBI:57288"/>
        <dbReference type="ChEBI" id="CHEBI:58342"/>
        <dbReference type="ChEBI" id="CHEBI:90726"/>
        <dbReference type="EC" id="2.3.1.16"/>
    </reaction>
</comment>
<evidence type="ECO:0008006" key="12">
    <source>
        <dbReference type="Google" id="ProtNLM"/>
    </source>
</evidence>
<evidence type="ECO:0000313" key="10">
    <source>
        <dbReference type="EMBL" id="KIO18060.1"/>
    </source>
</evidence>
<feature type="active site" description="Proton acceptor" evidence="6">
    <location>
        <position position="333"/>
    </location>
</feature>
<keyword evidence="11" id="KW-1185">Reference proteome</keyword>
<dbReference type="GO" id="GO:0006635">
    <property type="term" value="P:fatty acid beta-oxidation"/>
    <property type="evidence" value="ECO:0007669"/>
    <property type="project" value="TreeGrafter"/>
</dbReference>
<evidence type="ECO:0000259" key="9">
    <source>
        <dbReference type="Pfam" id="PF02803"/>
    </source>
</evidence>
<dbReference type="Pfam" id="PF00108">
    <property type="entry name" value="Thiolase_N"/>
    <property type="match status" value="1"/>
</dbReference>
<evidence type="ECO:0000313" key="11">
    <source>
        <dbReference type="Proteomes" id="UP000054248"/>
    </source>
</evidence>
<accession>A0A0C3PTE8</accession>
<organism evidence="10 11">
    <name type="scientific">Tulasnella calospora MUT 4182</name>
    <dbReference type="NCBI Taxonomy" id="1051891"/>
    <lineage>
        <taxon>Eukaryota</taxon>
        <taxon>Fungi</taxon>
        <taxon>Dikarya</taxon>
        <taxon>Basidiomycota</taxon>
        <taxon>Agaricomycotina</taxon>
        <taxon>Agaricomycetes</taxon>
        <taxon>Cantharellales</taxon>
        <taxon>Tulasnellaceae</taxon>
        <taxon>Tulasnella</taxon>
    </lineage>
</organism>
<feature type="domain" description="Thiolase N-terminal" evidence="8">
    <location>
        <begin position="2"/>
        <end position="250"/>
    </location>
</feature>
<dbReference type="OrthoDB" id="5404651at2759"/>
<dbReference type="InterPro" id="IPR020615">
    <property type="entry name" value="Thiolase_acyl_enz_int_AS"/>
</dbReference>